<proteinExistence type="predicted"/>
<dbReference type="Proteomes" id="UP000178946">
    <property type="component" value="Unassembled WGS sequence"/>
</dbReference>
<evidence type="ECO:0000313" key="1">
    <source>
        <dbReference type="EMBL" id="OGM91751.1"/>
    </source>
</evidence>
<gene>
    <name evidence="1" type="ORF">A3A20_02350</name>
</gene>
<evidence type="ECO:0000313" key="2">
    <source>
        <dbReference type="Proteomes" id="UP000178946"/>
    </source>
</evidence>
<accession>A0A1F8DT10</accession>
<dbReference type="EMBL" id="MGIR01000001">
    <property type="protein sequence ID" value="OGM91751.1"/>
    <property type="molecule type" value="Genomic_DNA"/>
</dbReference>
<name>A0A1F8DT10_9BACT</name>
<protein>
    <submittedName>
        <fullName evidence="1">Uncharacterized protein</fullName>
    </submittedName>
</protein>
<dbReference type="AlphaFoldDB" id="A0A1F8DT10"/>
<sequence>MQTIIKPWVSGIIDNLITVKLVLETNIEHKNRIALIILDNALEIAFKDYLSKVKKIRVKKEDLQHREQVHKVVKKQTKDIFDEDTWERVEFFYGLRCDFYHEEASKTITDTKIKEFYDVVEFIVDTLFSIESRNLLRSGEMLFDVEQPINNKRSFSINKVKEQINLIVVAVGEGSIASAKDVQDFLRQKGARIIPSVGVINKNLGNWYKHLFYLDSKNKKWTLSDEGQARYNEIIGDLK</sequence>
<dbReference type="STRING" id="1802557.A3A20_02350"/>
<organism evidence="1 2">
    <name type="scientific">Candidatus Wolfebacteria bacterium RIFCSPLOWO2_01_FULL_45_19</name>
    <dbReference type="NCBI Taxonomy" id="1802557"/>
    <lineage>
        <taxon>Bacteria</taxon>
        <taxon>Candidatus Wolfeibacteriota</taxon>
    </lineage>
</organism>
<reference evidence="1 2" key="1">
    <citation type="journal article" date="2016" name="Nat. Commun.">
        <title>Thousands of microbial genomes shed light on interconnected biogeochemical processes in an aquifer system.</title>
        <authorList>
            <person name="Anantharaman K."/>
            <person name="Brown C.T."/>
            <person name="Hug L.A."/>
            <person name="Sharon I."/>
            <person name="Castelle C.J."/>
            <person name="Probst A.J."/>
            <person name="Thomas B.C."/>
            <person name="Singh A."/>
            <person name="Wilkins M.J."/>
            <person name="Karaoz U."/>
            <person name="Brodie E.L."/>
            <person name="Williams K.H."/>
            <person name="Hubbard S.S."/>
            <person name="Banfield J.F."/>
        </authorList>
    </citation>
    <scope>NUCLEOTIDE SEQUENCE [LARGE SCALE GENOMIC DNA]</scope>
</reference>
<comment type="caution">
    <text evidence="1">The sequence shown here is derived from an EMBL/GenBank/DDBJ whole genome shotgun (WGS) entry which is preliminary data.</text>
</comment>